<keyword evidence="8 10" id="KW-0472">Membrane</keyword>
<evidence type="ECO:0000256" key="8">
    <source>
        <dbReference type="ARBA" id="ARBA00023136"/>
    </source>
</evidence>
<dbReference type="InterPro" id="IPR046756">
    <property type="entry name" value="VAS1/VOA1_TM"/>
</dbReference>
<sequence>MRIIHSTSLALLASCAAAFKDTSPFFLFSTSPSFSTFPSPNIAHAASITSSLLSTLSSCPSDAYILVSQPAVASADFAHGAGIPHLRNAMNGTAGPARHAVTVPEVVGSIDMAKVTALLESTCGARMLSADAGTGEIPSGTAHPRIIKVDFPPLPTAITDRAAKLSDHDSFLHAVLSTAGGHAFTVIYHTTPLLDAIATPAYEMADPYENVLHNEFKRAIEPLAANSTGGVFDHYVFLGPGIFMGLFASFLLFMIFYTGLSALLSLKVSYFAFSKEMGPAAQKKVQ</sequence>
<reference evidence="13" key="1">
    <citation type="journal article" date="2020" name="Stud. Mycol.">
        <title>101 Dothideomycetes genomes: a test case for predicting lifestyles and emergence of pathogens.</title>
        <authorList>
            <person name="Haridas S."/>
            <person name="Albert R."/>
            <person name="Binder M."/>
            <person name="Bloem J."/>
            <person name="Labutti K."/>
            <person name="Salamov A."/>
            <person name="Andreopoulos B."/>
            <person name="Baker S."/>
            <person name="Barry K."/>
            <person name="Bills G."/>
            <person name="Bluhm B."/>
            <person name="Cannon C."/>
            <person name="Castanera R."/>
            <person name="Culley D."/>
            <person name="Daum C."/>
            <person name="Ezra D."/>
            <person name="Gonzalez J."/>
            <person name="Henrissat B."/>
            <person name="Kuo A."/>
            <person name="Liang C."/>
            <person name="Lipzen A."/>
            <person name="Lutzoni F."/>
            <person name="Magnuson J."/>
            <person name="Mondo S."/>
            <person name="Nolan M."/>
            <person name="Ohm R."/>
            <person name="Pangilinan J."/>
            <person name="Park H.-J."/>
            <person name="Ramirez L."/>
            <person name="Alfaro M."/>
            <person name="Sun H."/>
            <person name="Tritt A."/>
            <person name="Yoshinaga Y."/>
            <person name="Zwiers L.-H."/>
            <person name="Turgeon B."/>
            <person name="Goodwin S."/>
            <person name="Spatafora J."/>
            <person name="Crous P."/>
            <person name="Grigoriev I."/>
        </authorList>
    </citation>
    <scope>NUCLEOTIDE SEQUENCE</scope>
    <source>
        <strain evidence="13">CBS 115976</strain>
    </source>
</reference>
<name>A0A6A6UBJ5_9PEZI</name>
<evidence type="ECO:0000256" key="11">
    <source>
        <dbReference type="SAM" id="SignalP"/>
    </source>
</evidence>
<evidence type="ECO:0000259" key="12">
    <source>
        <dbReference type="Pfam" id="PF20520"/>
    </source>
</evidence>
<feature type="domain" description="V-type proton ATPase subunit S1/VOA1 transmembrane" evidence="12">
    <location>
        <begin position="237"/>
        <end position="275"/>
    </location>
</feature>
<dbReference type="PANTHER" id="PTHR28285:SF1">
    <property type="entry name" value="PROTEIN BIG1"/>
    <property type="match status" value="1"/>
</dbReference>
<dbReference type="GO" id="GO:0005789">
    <property type="term" value="C:endoplasmic reticulum membrane"/>
    <property type="evidence" value="ECO:0007669"/>
    <property type="project" value="UniProtKB-SubCell"/>
</dbReference>
<evidence type="ECO:0000256" key="6">
    <source>
        <dbReference type="ARBA" id="ARBA00022824"/>
    </source>
</evidence>
<accession>A0A6A6UBJ5</accession>
<evidence type="ECO:0000256" key="3">
    <source>
        <dbReference type="ARBA" id="ARBA00022089"/>
    </source>
</evidence>
<gene>
    <name evidence="13" type="ORF">BT63DRAFT_440234</name>
</gene>
<feature type="chain" id="PRO_5025626586" description="Protein BIG1" evidence="11">
    <location>
        <begin position="19"/>
        <end position="286"/>
    </location>
</feature>
<evidence type="ECO:0000256" key="4">
    <source>
        <dbReference type="ARBA" id="ARBA00022692"/>
    </source>
</evidence>
<dbReference type="InterPro" id="IPR037654">
    <property type="entry name" value="Big1"/>
</dbReference>
<comment type="similarity">
    <text evidence="2">Belongs to the BIG1 family.</text>
</comment>
<dbReference type="PANTHER" id="PTHR28285">
    <property type="entry name" value="PROTEIN BIG1"/>
    <property type="match status" value="1"/>
</dbReference>
<evidence type="ECO:0000256" key="2">
    <source>
        <dbReference type="ARBA" id="ARBA00008203"/>
    </source>
</evidence>
<proteinExistence type="inferred from homology"/>
<evidence type="ECO:0000256" key="1">
    <source>
        <dbReference type="ARBA" id="ARBA00004115"/>
    </source>
</evidence>
<dbReference type="EMBL" id="MU004235">
    <property type="protein sequence ID" value="KAF2669629.1"/>
    <property type="molecule type" value="Genomic_DNA"/>
</dbReference>
<keyword evidence="6" id="KW-0256">Endoplasmic reticulum</keyword>
<evidence type="ECO:0000256" key="9">
    <source>
        <dbReference type="ARBA" id="ARBA00023316"/>
    </source>
</evidence>
<feature type="signal peptide" evidence="11">
    <location>
        <begin position="1"/>
        <end position="18"/>
    </location>
</feature>
<dbReference type="GO" id="GO:0006078">
    <property type="term" value="P:(1-&gt;6)-beta-D-glucan biosynthetic process"/>
    <property type="evidence" value="ECO:0007669"/>
    <property type="project" value="TreeGrafter"/>
</dbReference>
<keyword evidence="9" id="KW-0961">Cell wall biogenesis/degradation</keyword>
<evidence type="ECO:0000256" key="10">
    <source>
        <dbReference type="SAM" id="Phobius"/>
    </source>
</evidence>
<dbReference type="Proteomes" id="UP000799302">
    <property type="component" value="Unassembled WGS sequence"/>
</dbReference>
<keyword evidence="5 11" id="KW-0732">Signal</keyword>
<comment type="subcellular location">
    <subcellularLocation>
        <location evidence="1">Endoplasmic reticulum membrane</location>
        <topology evidence="1">Single-pass type I membrane protein</topology>
    </subcellularLocation>
</comment>
<dbReference type="OrthoDB" id="9985059at2759"/>
<evidence type="ECO:0000256" key="7">
    <source>
        <dbReference type="ARBA" id="ARBA00022989"/>
    </source>
</evidence>
<feature type="transmembrane region" description="Helical" evidence="10">
    <location>
        <begin position="242"/>
        <end position="266"/>
    </location>
</feature>
<dbReference type="Pfam" id="PF20520">
    <property type="entry name" value="Ac45-VOA1_TM"/>
    <property type="match status" value="1"/>
</dbReference>
<dbReference type="GO" id="GO:0009272">
    <property type="term" value="P:fungal-type cell wall biogenesis"/>
    <property type="evidence" value="ECO:0007669"/>
    <property type="project" value="TreeGrafter"/>
</dbReference>
<evidence type="ECO:0000256" key="5">
    <source>
        <dbReference type="ARBA" id="ARBA00022729"/>
    </source>
</evidence>
<dbReference type="GO" id="GO:0071555">
    <property type="term" value="P:cell wall organization"/>
    <property type="evidence" value="ECO:0007669"/>
    <property type="project" value="UniProtKB-KW"/>
</dbReference>
<keyword evidence="14" id="KW-1185">Reference proteome</keyword>
<protein>
    <recommendedName>
        <fullName evidence="3">Protein BIG1</fullName>
    </recommendedName>
</protein>
<dbReference type="PROSITE" id="PS51257">
    <property type="entry name" value="PROKAR_LIPOPROTEIN"/>
    <property type="match status" value="1"/>
</dbReference>
<keyword evidence="4 10" id="KW-0812">Transmembrane</keyword>
<evidence type="ECO:0000313" key="13">
    <source>
        <dbReference type="EMBL" id="KAF2669629.1"/>
    </source>
</evidence>
<keyword evidence="7 10" id="KW-1133">Transmembrane helix</keyword>
<organism evidence="13 14">
    <name type="scientific">Microthyrium microscopicum</name>
    <dbReference type="NCBI Taxonomy" id="703497"/>
    <lineage>
        <taxon>Eukaryota</taxon>
        <taxon>Fungi</taxon>
        <taxon>Dikarya</taxon>
        <taxon>Ascomycota</taxon>
        <taxon>Pezizomycotina</taxon>
        <taxon>Dothideomycetes</taxon>
        <taxon>Dothideomycetes incertae sedis</taxon>
        <taxon>Microthyriales</taxon>
        <taxon>Microthyriaceae</taxon>
        <taxon>Microthyrium</taxon>
    </lineage>
</organism>
<evidence type="ECO:0000313" key="14">
    <source>
        <dbReference type="Proteomes" id="UP000799302"/>
    </source>
</evidence>
<dbReference type="AlphaFoldDB" id="A0A6A6UBJ5"/>